<dbReference type="PANTHER" id="PTHR13778">
    <property type="entry name" value="GLYCOSYLTRANSFERASE 8 DOMAIN-CONTAINING PROTEIN"/>
    <property type="match status" value="1"/>
</dbReference>
<evidence type="ECO:0000256" key="1">
    <source>
        <dbReference type="ARBA" id="ARBA00022676"/>
    </source>
</evidence>
<organism evidence="4 5">
    <name type="scientific">Candidatus Flavonifractor intestinipullorum</name>
    <dbReference type="NCBI Taxonomy" id="2838587"/>
    <lineage>
        <taxon>Bacteria</taxon>
        <taxon>Bacillati</taxon>
        <taxon>Bacillota</taxon>
        <taxon>Clostridia</taxon>
        <taxon>Eubacteriales</taxon>
        <taxon>Oscillospiraceae</taxon>
        <taxon>Flavonifractor</taxon>
    </lineage>
</organism>
<protein>
    <submittedName>
        <fullName evidence="4">Glycosyltransferase family 8 protein</fullName>
    </submittedName>
</protein>
<keyword evidence="2" id="KW-0808">Transferase</keyword>
<evidence type="ECO:0000256" key="3">
    <source>
        <dbReference type="ARBA" id="ARBA00022723"/>
    </source>
</evidence>
<dbReference type="Proteomes" id="UP000824208">
    <property type="component" value="Unassembled WGS sequence"/>
</dbReference>
<dbReference type="GO" id="GO:0046872">
    <property type="term" value="F:metal ion binding"/>
    <property type="evidence" value="ECO:0007669"/>
    <property type="project" value="UniProtKB-KW"/>
</dbReference>
<dbReference type="Pfam" id="PF01501">
    <property type="entry name" value="Glyco_transf_8"/>
    <property type="match status" value="1"/>
</dbReference>
<proteinExistence type="predicted"/>
<dbReference type="PANTHER" id="PTHR13778:SF47">
    <property type="entry name" value="LIPOPOLYSACCHARIDE 1,3-GALACTOSYLTRANSFERASE"/>
    <property type="match status" value="1"/>
</dbReference>
<evidence type="ECO:0000313" key="5">
    <source>
        <dbReference type="Proteomes" id="UP000824208"/>
    </source>
</evidence>
<gene>
    <name evidence="4" type="ORF">H9714_01520</name>
</gene>
<dbReference type="GO" id="GO:0016757">
    <property type="term" value="F:glycosyltransferase activity"/>
    <property type="evidence" value="ECO:0007669"/>
    <property type="project" value="UniProtKB-KW"/>
</dbReference>
<evidence type="ECO:0000256" key="2">
    <source>
        <dbReference type="ARBA" id="ARBA00022679"/>
    </source>
</evidence>
<sequence length="272" mass="31140">MEPIQLLVTLDGRYLPQLGVLLTSLAVNDPGVPVELYLMHRALSPEELDRAGQMCARFGWKLHPVQVDKSLFAAAPVTRQYPQEMYYRLLAPHLLPQHVERVLYLDPDILVINPLRPLWEMDLKGRLFAAAAHTGTTELANSVNRVRLGTDHDYYNSGVLLIDLAAGRRRIVPGEVFAYVAEHGKELLLPDQDLLNALYGDDVLPLEDVVWNYDARNYNTYLLRSGRVCDLDWVMAHTAVLHFCGKSKPWKKRYVHRFGVLYKHYMRLAARI</sequence>
<evidence type="ECO:0000313" key="4">
    <source>
        <dbReference type="EMBL" id="HJB56211.1"/>
    </source>
</evidence>
<dbReference type="InterPro" id="IPR050748">
    <property type="entry name" value="Glycosyltrans_8_dom-fam"/>
</dbReference>
<dbReference type="AlphaFoldDB" id="A0A9D2M8P5"/>
<dbReference type="SUPFAM" id="SSF53448">
    <property type="entry name" value="Nucleotide-diphospho-sugar transferases"/>
    <property type="match status" value="1"/>
</dbReference>
<dbReference type="EMBL" id="DWYC01000016">
    <property type="protein sequence ID" value="HJB56211.1"/>
    <property type="molecule type" value="Genomic_DNA"/>
</dbReference>
<dbReference type="CDD" id="cd04194">
    <property type="entry name" value="GT8_A4GalT_like"/>
    <property type="match status" value="1"/>
</dbReference>
<reference evidence="4" key="2">
    <citation type="submission" date="2021-04" db="EMBL/GenBank/DDBJ databases">
        <authorList>
            <person name="Gilroy R."/>
        </authorList>
    </citation>
    <scope>NUCLEOTIDE SEQUENCE</scope>
    <source>
        <strain evidence="4">CHK189-11263</strain>
    </source>
</reference>
<dbReference type="InterPro" id="IPR002495">
    <property type="entry name" value="Glyco_trans_8"/>
</dbReference>
<keyword evidence="1" id="KW-0328">Glycosyltransferase</keyword>
<dbReference type="InterPro" id="IPR029044">
    <property type="entry name" value="Nucleotide-diphossugar_trans"/>
</dbReference>
<accession>A0A9D2M8P5</accession>
<name>A0A9D2M8P5_9FIRM</name>
<comment type="caution">
    <text evidence="4">The sequence shown here is derived from an EMBL/GenBank/DDBJ whole genome shotgun (WGS) entry which is preliminary data.</text>
</comment>
<reference evidence="4" key="1">
    <citation type="journal article" date="2021" name="PeerJ">
        <title>Extensive microbial diversity within the chicken gut microbiome revealed by metagenomics and culture.</title>
        <authorList>
            <person name="Gilroy R."/>
            <person name="Ravi A."/>
            <person name="Getino M."/>
            <person name="Pursley I."/>
            <person name="Horton D.L."/>
            <person name="Alikhan N.F."/>
            <person name="Baker D."/>
            <person name="Gharbi K."/>
            <person name="Hall N."/>
            <person name="Watson M."/>
            <person name="Adriaenssens E.M."/>
            <person name="Foster-Nyarko E."/>
            <person name="Jarju S."/>
            <person name="Secka A."/>
            <person name="Antonio M."/>
            <person name="Oren A."/>
            <person name="Chaudhuri R.R."/>
            <person name="La Ragione R."/>
            <person name="Hildebrand F."/>
            <person name="Pallen M.J."/>
        </authorList>
    </citation>
    <scope>NUCLEOTIDE SEQUENCE</scope>
    <source>
        <strain evidence="4">CHK189-11263</strain>
    </source>
</reference>
<keyword evidence="3" id="KW-0479">Metal-binding</keyword>
<dbReference type="Gene3D" id="3.90.550.10">
    <property type="entry name" value="Spore Coat Polysaccharide Biosynthesis Protein SpsA, Chain A"/>
    <property type="match status" value="1"/>
</dbReference>